<proteinExistence type="predicted"/>
<dbReference type="InterPro" id="IPR011051">
    <property type="entry name" value="RmlC_Cupin_sf"/>
</dbReference>
<feature type="region of interest" description="Disordered" evidence="1">
    <location>
        <begin position="1"/>
        <end position="22"/>
    </location>
</feature>
<protein>
    <submittedName>
        <fullName evidence="3">WbuC family cupin fold metalloprotein</fullName>
    </submittedName>
</protein>
<accession>A0A9D7HSE2</accession>
<dbReference type="SUPFAM" id="SSF51182">
    <property type="entry name" value="RmlC-like cupins"/>
    <property type="match status" value="1"/>
</dbReference>
<evidence type="ECO:0000256" key="1">
    <source>
        <dbReference type="SAM" id="MobiDB-lite"/>
    </source>
</evidence>
<dbReference type="CDD" id="cd07005">
    <property type="entry name" value="cupin_WbuC-like"/>
    <property type="match status" value="1"/>
</dbReference>
<dbReference type="Pfam" id="PF19480">
    <property type="entry name" value="DUF6016"/>
    <property type="match status" value="1"/>
</dbReference>
<organism evidence="3 4">
    <name type="scientific">Candidatus Methylophosphatis roskildensis</name>
    <dbReference type="NCBI Taxonomy" id="2899263"/>
    <lineage>
        <taxon>Bacteria</taxon>
        <taxon>Pseudomonadati</taxon>
        <taxon>Pseudomonadota</taxon>
        <taxon>Betaproteobacteria</taxon>
        <taxon>Nitrosomonadales</taxon>
        <taxon>Sterolibacteriaceae</taxon>
        <taxon>Candidatus Methylophosphatis</taxon>
    </lineage>
</organism>
<evidence type="ECO:0000259" key="2">
    <source>
        <dbReference type="Pfam" id="PF19480"/>
    </source>
</evidence>
<dbReference type="Proteomes" id="UP000807785">
    <property type="component" value="Unassembled WGS sequence"/>
</dbReference>
<feature type="domain" description="Cupin fold metalloprotein WbuC cupin" evidence="2">
    <location>
        <begin position="2"/>
        <end position="80"/>
    </location>
</feature>
<dbReference type="InterPro" id="IPR014710">
    <property type="entry name" value="RmlC-like_jellyroll"/>
</dbReference>
<reference evidence="3" key="1">
    <citation type="submission" date="2020-10" db="EMBL/GenBank/DDBJ databases">
        <title>Connecting structure to function with the recovery of over 1000 high-quality activated sludge metagenome-assembled genomes encoding full-length rRNA genes using long-read sequencing.</title>
        <authorList>
            <person name="Singleton C.M."/>
            <person name="Petriglieri F."/>
            <person name="Kristensen J.M."/>
            <person name="Kirkegaard R.H."/>
            <person name="Michaelsen T.Y."/>
            <person name="Andersen M.H."/>
            <person name="Karst S.M."/>
            <person name="Dueholm M.S."/>
            <person name="Nielsen P.H."/>
            <person name="Albertsen M."/>
        </authorList>
    </citation>
    <scope>NUCLEOTIDE SEQUENCE</scope>
    <source>
        <strain evidence="3">Bjer_18-Q3-R1-45_BAT3C.347</strain>
    </source>
</reference>
<dbReference type="NCBIfam" id="TIGR04366">
    <property type="entry name" value="cupin_WbuC"/>
    <property type="match status" value="1"/>
</dbReference>
<dbReference type="EMBL" id="JADJEV010000001">
    <property type="protein sequence ID" value="MBK6971650.1"/>
    <property type="molecule type" value="Genomic_DNA"/>
</dbReference>
<gene>
    <name evidence="3" type="ORF">IPH26_01390</name>
</gene>
<evidence type="ECO:0000313" key="3">
    <source>
        <dbReference type="EMBL" id="MBK6971650.1"/>
    </source>
</evidence>
<comment type="caution">
    <text evidence="3">The sequence shown here is derived from an EMBL/GenBank/DDBJ whole genome shotgun (WGS) entry which is preliminary data.</text>
</comment>
<dbReference type="InterPro" id="IPR027565">
    <property type="entry name" value="Cupin_WbuC"/>
</dbReference>
<sequence length="155" mass="16933">MLDAASAAARESPRGRRNRNFHTTDEAQCHRLLNAIEPGSYVSPHRHLDPAKDETIIVLRGRLGCVVFDEAGAIVQSWVLAPDSGRVGIDIPHGTYHTLLALEPGTVFFEAKAGPYLPLDEAELAPWAPREGEPECAGFRAMIEQTIRSRPAGIQ</sequence>
<dbReference type="AlphaFoldDB" id="A0A9D7HSE2"/>
<dbReference type="Gene3D" id="2.60.120.10">
    <property type="entry name" value="Jelly Rolls"/>
    <property type="match status" value="1"/>
</dbReference>
<evidence type="ECO:0000313" key="4">
    <source>
        <dbReference type="Proteomes" id="UP000807785"/>
    </source>
</evidence>
<dbReference type="InterPro" id="IPR046058">
    <property type="entry name" value="WbuC_cupin"/>
</dbReference>
<name>A0A9D7HSE2_9PROT</name>